<dbReference type="PANTHER" id="PTHR10680">
    <property type="entry name" value="PEPTIDYL-GLYCINE ALPHA-AMIDATING MONOOXYGENASE"/>
    <property type="match status" value="1"/>
</dbReference>
<comment type="cofactor">
    <cofactor evidence="9">
        <name>Cu(2+)</name>
        <dbReference type="ChEBI" id="CHEBI:29036"/>
    </cofactor>
    <text evidence="9">Binds 2 Cu(2+) ions per subunit.</text>
</comment>
<accession>A0A812D2P9</accession>
<comment type="caution">
    <text evidence="15">The sequence shown here is derived from an EMBL/GenBank/DDBJ whole genome shotgun (WGS) entry which is preliminary data.</text>
</comment>
<dbReference type="GO" id="GO:0006518">
    <property type="term" value="P:peptide metabolic process"/>
    <property type="evidence" value="ECO:0007669"/>
    <property type="project" value="InterPro"/>
</dbReference>
<evidence type="ECO:0000259" key="14">
    <source>
        <dbReference type="Pfam" id="PF03712"/>
    </source>
</evidence>
<evidence type="ECO:0000256" key="9">
    <source>
        <dbReference type="PIRSR" id="PIRSR600720-2"/>
    </source>
</evidence>
<name>A0A812D2P9_ACAPH</name>
<keyword evidence="16" id="KW-1185">Reference proteome</keyword>
<evidence type="ECO:0000256" key="4">
    <source>
        <dbReference type="ARBA" id="ARBA00022729"/>
    </source>
</evidence>
<feature type="domain" description="Copper type II ascorbate-dependent monooxygenase C-terminal" evidence="14">
    <location>
        <begin position="39"/>
        <end position="177"/>
    </location>
</feature>
<feature type="binding site" evidence="9">
    <location>
        <position position="84"/>
    </location>
    <ligand>
        <name>Cu(2+)</name>
        <dbReference type="ChEBI" id="CHEBI:29036"/>
        <label>1</label>
        <note>catalytic</note>
    </ligand>
</feature>
<keyword evidence="9" id="KW-0186">Copper</keyword>
<evidence type="ECO:0000256" key="2">
    <source>
        <dbReference type="ARBA" id="ARBA00012343"/>
    </source>
</evidence>
<feature type="disulfide bond" evidence="10">
    <location>
        <begin position="132"/>
        <end position="154"/>
    </location>
</feature>
<keyword evidence="5" id="KW-0677">Repeat</keyword>
<feature type="binding site" evidence="9">
    <location>
        <position position="153"/>
    </location>
    <ligand>
        <name>Cu(2+)</name>
        <dbReference type="ChEBI" id="CHEBI:29036"/>
        <label>1</label>
        <note>catalytic</note>
    </ligand>
</feature>
<reference evidence="15" key="1">
    <citation type="submission" date="2021-01" db="EMBL/GenBank/DDBJ databases">
        <authorList>
            <person name="Li R."/>
            <person name="Bekaert M."/>
        </authorList>
    </citation>
    <scope>NUCLEOTIDE SEQUENCE</scope>
    <source>
        <strain evidence="15">Farmed</strain>
    </source>
</reference>
<dbReference type="Gene3D" id="2.120.10.30">
    <property type="entry name" value="TolB, C-terminal domain"/>
    <property type="match status" value="1"/>
</dbReference>
<keyword evidence="13" id="KW-0472">Membrane</keyword>
<dbReference type="GO" id="GO:0016020">
    <property type="term" value="C:membrane"/>
    <property type="evidence" value="ECO:0007669"/>
    <property type="project" value="InterPro"/>
</dbReference>
<feature type="transmembrane region" description="Helical" evidence="13">
    <location>
        <begin position="572"/>
        <end position="596"/>
    </location>
</feature>
<proteinExistence type="predicted"/>
<evidence type="ECO:0000313" key="16">
    <source>
        <dbReference type="Proteomes" id="UP000597762"/>
    </source>
</evidence>
<feature type="region of interest" description="Disordered" evidence="12">
    <location>
        <begin position="637"/>
        <end position="667"/>
    </location>
</feature>
<keyword evidence="13" id="KW-1133">Transmembrane helix</keyword>
<dbReference type="EMBL" id="CAHIKZ030002606">
    <property type="protein sequence ID" value="CAE1289477.1"/>
    <property type="molecule type" value="Genomic_DNA"/>
</dbReference>
<dbReference type="SUPFAM" id="SSF63829">
    <property type="entry name" value="Calcium-dependent phosphotriesterase"/>
    <property type="match status" value="1"/>
</dbReference>
<evidence type="ECO:0000256" key="6">
    <source>
        <dbReference type="ARBA" id="ARBA00023157"/>
    </source>
</evidence>
<keyword evidence="4" id="KW-0732">Signal</keyword>
<comment type="cofactor">
    <cofactor evidence="1">
        <name>Zn(2+)</name>
        <dbReference type="ChEBI" id="CHEBI:29105"/>
    </cofactor>
</comment>
<dbReference type="GO" id="GO:0005576">
    <property type="term" value="C:extracellular region"/>
    <property type="evidence" value="ECO:0007669"/>
    <property type="project" value="TreeGrafter"/>
</dbReference>
<feature type="repeat" description="NHL" evidence="11">
    <location>
        <begin position="292"/>
        <end position="333"/>
    </location>
</feature>
<evidence type="ECO:0000256" key="3">
    <source>
        <dbReference type="ARBA" id="ARBA00022723"/>
    </source>
</evidence>
<keyword evidence="3 9" id="KW-0479">Metal-binding</keyword>
<keyword evidence="8 15" id="KW-0456">Lyase</keyword>
<gene>
    <name evidence="15" type="ORF">SPHA_47676</name>
</gene>
<dbReference type="EC" id="4.3.2.5" evidence="2"/>
<sequence length="667" mass="74702">MLNVIVFQENLFYYFCFVANQPLDHSGLTLYVTKEKQKYSAGIFLLDSYSGVIPANKPAYNINMSCKVNISGSIYPFAYRTHAHGLGVVISGYKFNGTWTLIGKGNPQWPQAFYPVEKIVEIKKNDVLVGRCTYNSVGHNRKTVMGPKHTDEMCNFYMMYYSDNSKNISSYMECIDNQVSRVSQHIPADSAKPLPPNPLLEAKASMTIHHPHTGSSNPNVKQEMIYDPSWPDKKAVTLGFVSGITVDPSGNVHIFHRGPRIWNIQSFNRSNIFQDQDKPITVPTIVVFDRKGKFVKQWGANMFFMPHGITADHNGSIWITDVALHQVFRFPSGETKPDLELGERFRPGNDNQHFCKPADVAVMSDGQFFVADGYCNTRILKFSKDGTFLKKWGYSNGAVGADGFPGPGVFFVVHSVTVAEDKGLVCASDRENGRIQCFDVNGNFRQQIHLKEFGYELYALDYCPQHGGLLFAVNGPQNQTSKPCKVFIINIHSGNLISSWLCPTGMDFPHDISVDSVSHSAYIGDLLARTAWKLQMVSVNLTGTFSKKNHIGQPSVGQSNSQLEENPNKADFQVSVLIGSLLIAPMFLIIIITVFVRYCNSAKLKCCDHRGGSLIGRQHKSFFGNFLTDRHKGFNPVNTEDSDHEIDPLTLSDDEEDYYRIPTKSRT</sequence>
<evidence type="ECO:0000256" key="12">
    <source>
        <dbReference type="SAM" id="MobiDB-lite"/>
    </source>
</evidence>
<evidence type="ECO:0000256" key="1">
    <source>
        <dbReference type="ARBA" id="ARBA00001947"/>
    </source>
</evidence>
<keyword evidence="13" id="KW-0812">Transmembrane</keyword>
<dbReference type="PRINTS" id="PR00790">
    <property type="entry name" value="PAMONOXGNASE"/>
</dbReference>
<evidence type="ECO:0000313" key="15">
    <source>
        <dbReference type="EMBL" id="CAE1289477.1"/>
    </source>
</evidence>
<dbReference type="Gene3D" id="2.60.120.230">
    <property type="match status" value="1"/>
</dbReference>
<evidence type="ECO:0000256" key="13">
    <source>
        <dbReference type="SAM" id="Phobius"/>
    </source>
</evidence>
<feature type="repeat" description="NHL" evidence="11">
    <location>
        <begin position="346"/>
        <end position="385"/>
    </location>
</feature>
<dbReference type="InterPro" id="IPR011042">
    <property type="entry name" value="6-blade_b-propeller_TolB-like"/>
</dbReference>
<evidence type="ECO:0000256" key="10">
    <source>
        <dbReference type="PIRSR" id="PIRSR600720-3"/>
    </source>
</evidence>
<keyword evidence="6 10" id="KW-1015">Disulfide bond</keyword>
<evidence type="ECO:0000256" key="8">
    <source>
        <dbReference type="ARBA" id="ARBA00023239"/>
    </source>
</evidence>
<feature type="disulfide bond" evidence="10">
    <location>
        <begin position="66"/>
        <end position="174"/>
    </location>
</feature>
<dbReference type="Pfam" id="PF01436">
    <property type="entry name" value="NHL"/>
    <property type="match status" value="1"/>
</dbReference>
<dbReference type="GO" id="GO:0046872">
    <property type="term" value="F:metal ion binding"/>
    <property type="evidence" value="ECO:0007669"/>
    <property type="project" value="UniProtKB-KW"/>
</dbReference>
<dbReference type="Pfam" id="PF03712">
    <property type="entry name" value="Cu2_monoox_C"/>
    <property type="match status" value="1"/>
</dbReference>
<dbReference type="GO" id="GO:0016715">
    <property type="term" value="F:oxidoreductase activity, acting on paired donors, with incorporation or reduction of molecular oxygen, reduced ascorbate as one donor, and incorporation of one atom of oxygen"/>
    <property type="evidence" value="ECO:0007669"/>
    <property type="project" value="InterPro"/>
</dbReference>
<protein>
    <recommendedName>
        <fullName evidence="2">peptidylamidoglycolate lyase</fullName>
        <ecNumber evidence="2">4.3.2.5</ecNumber>
    </recommendedName>
</protein>
<dbReference type="InterPro" id="IPR001258">
    <property type="entry name" value="NHL_repeat"/>
</dbReference>
<organism evidence="15 16">
    <name type="scientific">Acanthosepion pharaonis</name>
    <name type="common">Pharaoh cuttlefish</name>
    <name type="synonym">Sepia pharaonis</name>
    <dbReference type="NCBI Taxonomy" id="158019"/>
    <lineage>
        <taxon>Eukaryota</taxon>
        <taxon>Metazoa</taxon>
        <taxon>Spiralia</taxon>
        <taxon>Lophotrochozoa</taxon>
        <taxon>Mollusca</taxon>
        <taxon>Cephalopoda</taxon>
        <taxon>Coleoidea</taxon>
        <taxon>Decapodiformes</taxon>
        <taxon>Sepiida</taxon>
        <taxon>Sepiina</taxon>
        <taxon>Sepiidae</taxon>
        <taxon>Acanthosepion</taxon>
    </lineage>
</organism>
<dbReference type="InterPro" id="IPR000720">
    <property type="entry name" value="PHM/PAL"/>
</dbReference>
<evidence type="ECO:0000256" key="7">
    <source>
        <dbReference type="ARBA" id="ARBA00023180"/>
    </source>
</evidence>
<dbReference type="AlphaFoldDB" id="A0A812D2P9"/>
<dbReference type="CDD" id="cd14958">
    <property type="entry name" value="NHL_PAL_like"/>
    <property type="match status" value="1"/>
</dbReference>
<evidence type="ECO:0000256" key="11">
    <source>
        <dbReference type="PROSITE-ProRule" id="PRU00504"/>
    </source>
</evidence>
<keyword evidence="15" id="KW-0560">Oxidoreductase</keyword>
<dbReference type="PANTHER" id="PTHR10680:SF14">
    <property type="entry name" value="PEPTIDYL-GLYCINE ALPHA-AMIDATING MONOOXYGENASE"/>
    <property type="match status" value="1"/>
</dbReference>
<feature type="binding site" evidence="9">
    <location>
        <position position="82"/>
    </location>
    <ligand>
        <name>Cu(2+)</name>
        <dbReference type="ChEBI" id="CHEBI:29036"/>
        <label>1</label>
        <note>catalytic</note>
    </ligand>
</feature>
<dbReference type="Proteomes" id="UP000597762">
    <property type="component" value="Unassembled WGS sequence"/>
</dbReference>
<evidence type="ECO:0000256" key="5">
    <source>
        <dbReference type="ARBA" id="ARBA00022737"/>
    </source>
</evidence>
<dbReference type="SUPFAM" id="SSF49742">
    <property type="entry name" value="PHM/PNGase F"/>
    <property type="match status" value="1"/>
</dbReference>
<dbReference type="PROSITE" id="PS51125">
    <property type="entry name" value="NHL"/>
    <property type="match status" value="2"/>
</dbReference>
<dbReference type="OrthoDB" id="10018185at2759"/>
<dbReference type="InterPro" id="IPR014784">
    <property type="entry name" value="Cu2_ascorb_mOase-like_C"/>
</dbReference>
<keyword evidence="7" id="KW-0325">Glycoprotein</keyword>
<dbReference type="InterPro" id="IPR024548">
    <property type="entry name" value="Cu2_monoox_C"/>
</dbReference>
<dbReference type="InterPro" id="IPR008977">
    <property type="entry name" value="PHM/PNGase_F_dom_sf"/>
</dbReference>
<dbReference type="GO" id="GO:0004598">
    <property type="term" value="F:peptidylamidoglycolate lyase activity"/>
    <property type="evidence" value="ECO:0007669"/>
    <property type="project" value="UniProtKB-EC"/>
</dbReference>